<dbReference type="Proteomes" id="UP000620874">
    <property type="component" value="Unassembled WGS sequence"/>
</dbReference>
<proteinExistence type="predicted"/>
<dbReference type="RefSeq" id="WP_191765529.1">
    <property type="nucleotide sequence ID" value="NZ_JACSPP010000115.1"/>
</dbReference>
<reference evidence="1 2" key="1">
    <citation type="submission" date="2020-08" db="EMBL/GenBank/DDBJ databases">
        <title>A Genomic Blueprint of the Chicken Gut Microbiome.</title>
        <authorList>
            <person name="Gilroy R."/>
            <person name="Ravi A."/>
            <person name="Getino M."/>
            <person name="Pursley I."/>
            <person name="Horton D.L."/>
            <person name="Alikhan N.-F."/>
            <person name="Baker D."/>
            <person name="Gharbi K."/>
            <person name="Hall N."/>
            <person name="Watson M."/>
            <person name="Adriaenssens E.M."/>
            <person name="Foster-Nyarko E."/>
            <person name="Jarju S."/>
            <person name="Secka A."/>
            <person name="Antonio M."/>
            <person name="Oren A."/>
            <person name="Chaudhuri R."/>
            <person name="La Ragione R.M."/>
            <person name="Hildebrand F."/>
            <person name="Pallen M.J."/>
        </authorList>
    </citation>
    <scope>NUCLEOTIDE SEQUENCE [LARGE SCALE GENOMIC DNA]</scope>
    <source>
        <strain evidence="1 2">Sa1CVN1</strain>
    </source>
</reference>
<dbReference type="EMBL" id="JACSPP010000115">
    <property type="protein sequence ID" value="MBD8042121.1"/>
    <property type="molecule type" value="Genomic_DNA"/>
</dbReference>
<gene>
    <name evidence="1" type="ORF">H9625_17140</name>
</gene>
<comment type="caution">
    <text evidence="1">The sequence shown here is derived from an EMBL/GenBank/DDBJ whole genome shotgun (WGS) entry which is preliminary data.</text>
</comment>
<accession>A0ABR8YD30</accession>
<name>A0ABR8YD30_9BACT</name>
<evidence type="ECO:0000313" key="1">
    <source>
        <dbReference type="EMBL" id="MBD8042121.1"/>
    </source>
</evidence>
<sequence length="122" mass="14303">MEAVERFASPGHDQDLIAMLSLNYQLDENHLLGMCYEFDRKPRYMWNIDSYAEVTQDEVLYEENVSTGWQNRPGTSHSLNVYYNGQVGDWNIDFNADGLWSYRKMLQDMSKRYTLAGEDAQE</sequence>
<evidence type="ECO:0000313" key="2">
    <source>
        <dbReference type="Proteomes" id="UP000620874"/>
    </source>
</evidence>
<organism evidence="1 2">
    <name type="scientific">Phocaeicola intestinalis</name>
    <dbReference type="NCBI Taxonomy" id="2762212"/>
    <lineage>
        <taxon>Bacteria</taxon>
        <taxon>Pseudomonadati</taxon>
        <taxon>Bacteroidota</taxon>
        <taxon>Bacteroidia</taxon>
        <taxon>Bacteroidales</taxon>
        <taxon>Bacteroidaceae</taxon>
        <taxon>Phocaeicola</taxon>
    </lineage>
</organism>
<protein>
    <submittedName>
        <fullName evidence="1">Uncharacterized protein</fullName>
    </submittedName>
</protein>
<keyword evidence="2" id="KW-1185">Reference proteome</keyword>